<reference evidence="2" key="1">
    <citation type="journal article" date="2016" name="Nat. Biotechnol.">
        <title>Sequencing wild and cultivated cassava and related species reveals extensive interspecific hybridization and genetic diversity.</title>
        <authorList>
            <person name="Bredeson J.V."/>
            <person name="Lyons J.B."/>
            <person name="Prochnik S.E."/>
            <person name="Wu G.A."/>
            <person name="Ha C.M."/>
            <person name="Edsinger-Gonzales E."/>
            <person name="Grimwood J."/>
            <person name="Schmutz J."/>
            <person name="Rabbi I.Y."/>
            <person name="Egesi C."/>
            <person name="Nauluvula P."/>
            <person name="Lebot V."/>
            <person name="Ndunguru J."/>
            <person name="Mkamilo G."/>
            <person name="Bart R.S."/>
            <person name="Setter T.L."/>
            <person name="Gleadow R.M."/>
            <person name="Kulakow P."/>
            <person name="Ferguson M.E."/>
            <person name="Rounsley S."/>
            <person name="Rokhsar D.S."/>
        </authorList>
    </citation>
    <scope>NUCLEOTIDE SEQUENCE [LARGE SCALE GENOMIC DNA]</scope>
    <source>
        <strain evidence="2">cv. AM560-2</strain>
    </source>
</reference>
<sequence>MVDKMSNLHYFRSKERMKVKQLERDNCVGKLLKEVKNLKDELKAKKRSIRECRNKELVEREALIELERLKLDEDKRMNYERNVLLMLASMEQIEKSQLNMLRLVEEEKKEREEILNKMHQVVKEMEAMQELSMVNEELQGKIQAMEEMNKQLKEKVEEFVEVETLHKGNHELQEARKELIEALKHTWSSTGRANIGIKEMGKIDEKPFLRACKQIYRPCKAQLQATTQCSLWQENLKDQDWYPFKTIFISDCEGNISKMEEVVDEEDEKLKILKEEWGCDVYMAVATALKELNEYNPTGRSVVPELWNFKEQRKATLKEVIIAYMVKNMATLKRKRGTEVYCQ</sequence>
<evidence type="ECO:0000313" key="2">
    <source>
        <dbReference type="Proteomes" id="UP000091857"/>
    </source>
</evidence>
<keyword evidence="2" id="KW-1185">Reference proteome</keyword>
<dbReference type="EMBL" id="CM004390">
    <property type="protein sequence ID" value="KAG8656186.1"/>
    <property type="molecule type" value="Genomic_DNA"/>
</dbReference>
<proteinExistence type="predicted"/>
<gene>
    <name evidence="1" type="ORF">MANES_04G103900v8</name>
</gene>
<protein>
    <submittedName>
        <fullName evidence="1">Uncharacterized protein</fullName>
    </submittedName>
</protein>
<comment type="caution">
    <text evidence="1">The sequence shown here is derived from an EMBL/GenBank/DDBJ whole genome shotgun (WGS) entry which is preliminary data.</text>
</comment>
<organism evidence="1 2">
    <name type="scientific">Manihot esculenta</name>
    <name type="common">Cassava</name>
    <name type="synonym">Jatropha manihot</name>
    <dbReference type="NCBI Taxonomy" id="3983"/>
    <lineage>
        <taxon>Eukaryota</taxon>
        <taxon>Viridiplantae</taxon>
        <taxon>Streptophyta</taxon>
        <taxon>Embryophyta</taxon>
        <taxon>Tracheophyta</taxon>
        <taxon>Spermatophyta</taxon>
        <taxon>Magnoliopsida</taxon>
        <taxon>eudicotyledons</taxon>
        <taxon>Gunneridae</taxon>
        <taxon>Pentapetalae</taxon>
        <taxon>rosids</taxon>
        <taxon>fabids</taxon>
        <taxon>Malpighiales</taxon>
        <taxon>Euphorbiaceae</taxon>
        <taxon>Crotonoideae</taxon>
        <taxon>Manihoteae</taxon>
        <taxon>Manihot</taxon>
    </lineage>
</organism>
<evidence type="ECO:0000313" key="1">
    <source>
        <dbReference type="EMBL" id="KAG8656186.1"/>
    </source>
</evidence>
<name>A0ACB7HZF0_MANES</name>
<dbReference type="Proteomes" id="UP000091857">
    <property type="component" value="Chromosome 4"/>
</dbReference>
<accession>A0ACB7HZF0</accession>